<name>A0A087A5N8_9BIFI</name>
<sequence>MTFRKTAAIILTIILSANISPLAYSQENRTSTHSIKYSYSSNPHDIIIKTDGISISGRFYTIKEFESLLNKAVLIADIGGNQTRVAIAAGIYFIPGIGEIAIAATGAIVVAGATVAVGSWLYKTITNWLNDSAKQEIARVKGAIPSRLRNSDGNVDLSKFKDKVKGKNAYREKGGWTIDKDTAGHGGRKWKLKNKNGNRIASLGSNGEVLGK</sequence>
<dbReference type="RefSeq" id="WP_081887334.1">
    <property type="nucleotide sequence ID" value="NZ_JDUV01000009.1"/>
</dbReference>
<accession>A0A087A5N8</accession>
<reference evidence="2 3" key="1">
    <citation type="submission" date="2014-03" db="EMBL/GenBank/DDBJ databases">
        <title>Genomics of Bifidobacteria.</title>
        <authorList>
            <person name="Ventura M."/>
            <person name="Milani C."/>
            <person name="Lugli G.A."/>
        </authorList>
    </citation>
    <scope>NUCLEOTIDE SEQUENCE [LARGE SCALE GENOMIC DNA]</scope>
    <source>
        <strain evidence="2 3">DSM 23973</strain>
    </source>
</reference>
<dbReference type="AlphaFoldDB" id="A0A087A5N8"/>
<feature type="signal peptide" evidence="1">
    <location>
        <begin position="1"/>
        <end position="25"/>
    </location>
</feature>
<keyword evidence="1" id="KW-0732">Signal</keyword>
<dbReference type="Proteomes" id="UP000029072">
    <property type="component" value="Unassembled WGS sequence"/>
</dbReference>
<dbReference type="OrthoDB" id="2051413at2"/>
<evidence type="ECO:0008006" key="4">
    <source>
        <dbReference type="Google" id="ProtNLM"/>
    </source>
</evidence>
<organism evidence="2 3">
    <name type="scientific">Bifidobacterium callitrichos DSM 23973</name>
    <dbReference type="NCBI Taxonomy" id="1437609"/>
    <lineage>
        <taxon>Bacteria</taxon>
        <taxon>Bacillati</taxon>
        <taxon>Actinomycetota</taxon>
        <taxon>Actinomycetes</taxon>
        <taxon>Bifidobacteriales</taxon>
        <taxon>Bifidobacteriaceae</taxon>
        <taxon>Bifidobacterium</taxon>
    </lineage>
</organism>
<comment type="caution">
    <text evidence="2">The sequence shown here is derived from an EMBL/GenBank/DDBJ whole genome shotgun (WGS) entry which is preliminary data.</text>
</comment>
<protein>
    <recommendedName>
        <fullName evidence="4">Novel toxin 21 domain-containing protein</fullName>
    </recommendedName>
</protein>
<gene>
    <name evidence="2" type="ORF">BCAL_2308</name>
</gene>
<evidence type="ECO:0000256" key="1">
    <source>
        <dbReference type="SAM" id="SignalP"/>
    </source>
</evidence>
<dbReference type="eggNOG" id="ENOG5033DP6">
    <property type="taxonomic scope" value="Bacteria"/>
</dbReference>
<evidence type="ECO:0000313" key="3">
    <source>
        <dbReference type="Proteomes" id="UP000029072"/>
    </source>
</evidence>
<feature type="chain" id="PRO_5001818347" description="Novel toxin 21 domain-containing protein" evidence="1">
    <location>
        <begin position="26"/>
        <end position="212"/>
    </location>
</feature>
<evidence type="ECO:0000313" key="2">
    <source>
        <dbReference type="EMBL" id="KFI54088.1"/>
    </source>
</evidence>
<dbReference type="EMBL" id="JGYS01000011">
    <property type="protein sequence ID" value="KFI54088.1"/>
    <property type="molecule type" value="Genomic_DNA"/>
</dbReference>
<proteinExistence type="predicted"/>